<evidence type="ECO:0000256" key="4">
    <source>
        <dbReference type="ARBA" id="ARBA00004496"/>
    </source>
</evidence>
<reference evidence="14" key="1">
    <citation type="journal article" date="2023" name="Science">
        <title>Genome structures resolve the early diversification of teleost fishes.</title>
        <authorList>
            <person name="Parey E."/>
            <person name="Louis A."/>
            <person name="Montfort J."/>
            <person name="Bouchez O."/>
            <person name="Roques C."/>
            <person name="Iampietro C."/>
            <person name="Lluch J."/>
            <person name="Castinel A."/>
            <person name="Donnadieu C."/>
            <person name="Desvignes T."/>
            <person name="Floi Bucao C."/>
            <person name="Jouanno E."/>
            <person name="Wen M."/>
            <person name="Mejri S."/>
            <person name="Dirks R."/>
            <person name="Jansen H."/>
            <person name="Henkel C."/>
            <person name="Chen W.J."/>
            <person name="Zahm M."/>
            <person name="Cabau C."/>
            <person name="Klopp C."/>
            <person name="Thompson A.W."/>
            <person name="Robinson-Rechavi M."/>
            <person name="Braasch I."/>
            <person name="Lecointre G."/>
            <person name="Bobe J."/>
            <person name="Postlethwait J.H."/>
            <person name="Berthelot C."/>
            <person name="Roest Crollius H."/>
            <person name="Guiguen Y."/>
        </authorList>
    </citation>
    <scope>NUCLEOTIDE SEQUENCE</scope>
    <source>
        <strain evidence="14">Concon-B</strain>
    </source>
</reference>
<feature type="compositionally biased region" description="Polar residues" evidence="12">
    <location>
        <begin position="1"/>
        <end position="15"/>
    </location>
</feature>
<feature type="compositionally biased region" description="Basic and acidic residues" evidence="12">
    <location>
        <begin position="197"/>
        <end position="214"/>
    </location>
</feature>
<feature type="coiled-coil region" evidence="11">
    <location>
        <begin position="454"/>
        <end position="539"/>
    </location>
</feature>
<evidence type="ECO:0000256" key="9">
    <source>
        <dbReference type="ARBA" id="ARBA00023054"/>
    </source>
</evidence>
<dbReference type="Gene3D" id="2.30.29.30">
    <property type="entry name" value="Pleckstrin-homology domain (PH domain)/Phosphotyrosine-binding domain (PTB)"/>
    <property type="match status" value="2"/>
</dbReference>
<evidence type="ECO:0000259" key="13">
    <source>
        <dbReference type="PROSITE" id="PS50003"/>
    </source>
</evidence>
<comment type="subcellular location">
    <subcellularLocation>
        <location evidence="3">Cell projection</location>
        <location evidence="3">Invadopodium</location>
    </subcellularLocation>
    <subcellularLocation>
        <location evidence="2">Cell projection</location>
        <location evidence="2">Podosome</location>
    </subcellularLocation>
    <subcellularLocation>
        <location evidence="4">Cytoplasm</location>
    </subcellularLocation>
</comment>
<keyword evidence="9 11" id="KW-0175">Coiled coil</keyword>
<dbReference type="PANTHER" id="PTHR14338">
    <property type="entry name" value="ACTIN FILAMENT-ASSOCIATED PROTEIN 1 FAMILY MEMBER"/>
    <property type="match status" value="1"/>
</dbReference>
<sequence length="611" mass="68253">MPQYITTRGNSSPPNSIEDGYYEDADNNYPTTRINGQRKNSYNDSDALSSSYESYDEEDEETKAQRLTHQWPSEENSMGLAKDCRICAFLLRKKRFGQWAKQLTLIRQNRLQCYKSSRDRRPSTDVLLSLCSVSYLPKDGRRKKHELRFALPAGETLVLAVQSKEQAEGWLRVIREVSGQSSVSTGPDSSTSPLIQRRTEHPDKKQSADKHTSDSDSVAAGDSVSPSNSRETREGKVKRGGLSELTESVSRAAGRKITRIISFSKKKPPLPGDPRTPLPEDQDPRCGGPCSSTAVWTLVLCSEGDLRTHTSAVALQGCEVVPGLGPKHPFAFRILRGGMAALEASCSEQMGRWLGVLLAETGSAVDPESLHYDYVDVDTITNIRTAARHSFLEQHSLDTPPHCRCHSLQAEDQGAEPVTVVKRRSSYSSGDTEKQQVSVTRHGSNANLYGRYGRTRAEEDARRGLQEKEALERERDAVRNHLLLLRKERREAKEELRSTAVGKQHRALEERISQLEERCREKETQRVELELKLSTVKENLRKCLTGGAGGVPGESRSPSKVKGRKYSGHYGDTQLPVNCASEIRKRPLSIYASTKGTVMRRTKEWESKKGT</sequence>
<dbReference type="PANTHER" id="PTHR14338:SF1">
    <property type="entry name" value="ACTIN FILAMENT-ASSOCIATED PROTEIN 1-LIKE 1"/>
    <property type="match status" value="1"/>
</dbReference>
<keyword evidence="6" id="KW-0963">Cytoplasm</keyword>
<dbReference type="OrthoDB" id="9937741at2759"/>
<evidence type="ECO:0000256" key="3">
    <source>
        <dbReference type="ARBA" id="ARBA00004264"/>
    </source>
</evidence>
<evidence type="ECO:0000256" key="2">
    <source>
        <dbReference type="ARBA" id="ARBA00004188"/>
    </source>
</evidence>
<evidence type="ECO:0000256" key="6">
    <source>
        <dbReference type="ARBA" id="ARBA00022490"/>
    </source>
</evidence>
<dbReference type="SUPFAM" id="SSF50729">
    <property type="entry name" value="PH domain-like"/>
    <property type="match status" value="1"/>
</dbReference>
<feature type="region of interest" description="Disordered" evidence="12">
    <location>
        <begin position="1"/>
        <end position="70"/>
    </location>
</feature>
<dbReference type="CDD" id="cd13306">
    <property type="entry name" value="PH1_AFAP"/>
    <property type="match status" value="1"/>
</dbReference>
<feature type="compositionally biased region" description="Low complexity" evidence="12">
    <location>
        <begin position="215"/>
        <end position="227"/>
    </location>
</feature>
<comment type="caution">
    <text evidence="14">The sequence shown here is derived from an EMBL/GenBank/DDBJ whole genome shotgun (WGS) entry which is preliminary data.</text>
</comment>
<dbReference type="AlphaFoldDB" id="A0A9Q1I2U5"/>
<proteinExistence type="predicted"/>
<evidence type="ECO:0000256" key="1">
    <source>
        <dbReference type="ARBA" id="ARBA00002089"/>
    </source>
</evidence>
<keyword evidence="7" id="KW-0677">Repeat</keyword>
<feature type="region of interest" description="Disordered" evidence="12">
    <location>
        <begin position="546"/>
        <end position="571"/>
    </location>
</feature>
<evidence type="ECO:0000313" key="15">
    <source>
        <dbReference type="Proteomes" id="UP001152803"/>
    </source>
</evidence>
<dbReference type="SMART" id="SM00233">
    <property type="entry name" value="PH"/>
    <property type="match status" value="1"/>
</dbReference>
<dbReference type="GO" id="GO:0017124">
    <property type="term" value="F:SH3 domain binding"/>
    <property type="evidence" value="ECO:0007669"/>
    <property type="project" value="TreeGrafter"/>
</dbReference>
<gene>
    <name evidence="14" type="ORF">COCON_G00040510</name>
</gene>
<feature type="compositionally biased region" description="Low complexity" evidence="12">
    <location>
        <begin position="180"/>
        <end position="193"/>
    </location>
</feature>
<feature type="compositionally biased region" description="Basic residues" evidence="12">
    <location>
        <begin position="253"/>
        <end position="268"/>
    </location>
</feature>
<dbReference type="Pfam" id="PF00169">
    <property type="entry name" value="PH"/>
    <property type="match status" value="1"/>
</dbReference>
<organism evidence="14 15">
    <name type="scientific">Conger conger</name>
    <name type="common">Conger eel</name>
    <name type="synonym">Muraena conger</name>
    <dbReference type="NCBI Taxonomy" id="82655"/>
    <lineage>
        <taxon>Eukaryota</taxon>
        <taxon>Metazoa</taxon>
        <taxon>Chordata</taxon>
        <taxon>Craniata</taxon>
        <taxon>Vertebrata</taxon>
        <taxon>Euteleostomi</taxon>
        <taxon>Actinopterygii</taxon>
        <taxon>Neopterygii</taxon>
        <taxon>Teleostei</taxon>
        <taxon>Anguilliformes</taxon>
        <taxon>Congridae</taxon>
        <taxon>Conger</taxon>
    </lineage>
</organism>
<accession>A0A9Q1I2U5</accession>
<feature type="region of interest" description="Disordered" evidence="12">
    <location>
        <begin position="180"/>
        <end position="286"/>
    </location>
</feature>
<feature type="compositionally biased region" description="Low complexity" evidence="12">
    <location>
        <begin position="44"/>
        <end position="53"/>
    </location>
</feature>
<keyword evidence="8" id="KW-0965">Cell junction</keyword>
<keyword evidence="15" id="KW-1185">Reference proteome</keyword>
<dbReference type="InterPro" id="IPR030113">
    <property type="entry name" value="AFAP"/>
</dbReference>
<keyword evidence="10" id="KW-0966">Cell projection</keyword>
<feature type="domain" description="PH" evidence="13">
    <location>
        <begin position="83"/>
        <end position="179"/>
    </location>
</feature>
<dbReference type="Proteomes" id="UP001152803">
    <property type="component" value="Unassembled WGS sequence"/>
</dbReference>
<dbReference type="GO" id="GO:0005829">
    <property type="term" value="C:cytosol"/>
    <property type="evidence" value="ECO:0007669"/>
    <property type="project" value="TreeGrafter"/>
</dbReference>
<dbReference type="InterPro" id="IPR001849">
    <property type="entry name" value="PH_domain"/>
</dbReference>
<evidence type="ECO:0000256" key="5">
    <source>
        <dbReference type="ARBA" id="ARBA00016930"/>
    </source>
</evidence>
<dbReference type="EMBL" id="JAFJMO010000003">
    <property type="protein sequence ID" value="KAJ8281532.1"/>
    <property type="molecule type" value="Genomic_DNA"/>
</dbReference>
<evidence type="ECO:0000256" key="8">
    <source>
        <dbReference type="ARBA" id="ARBA00022949"/>
    </source>
</evidence>
<protein>
    <recommendedName>
        <fullName evidence="5">Actin filament-associated protein 1-like 1</fullName>
    </recommendedName>
</protein>
<comment type="function">
    <text evidence="1">May be involved in podosome and invadosome formation.</text>
</comment>
<evidence type="ECO:0000256" key="7">
    <source>
        <dbReference type="ARBA" id="ARBA00022737"/>
    </source>
</evidence>
<name>A0A9Q1I2U5_CONCO</name>
<dbReference type="InterPro" id="IPR011993">
    <property type="entry name" value="PH-like_dom_sf"/>
</dbReference>
<evidence type="ECO:0000256" key="11">
    <source>
        <dbReference type="SAM" id="Coils"/>
    </source>
</evidence>
<evidence type="ECO:0000313" key="14">
    <source>
        <dbReference type="EMBL" id="KAJ8281532.1"/>
    </source>
</evidence>
<evidence type="ECO:0000256" key="10">
    <source>
        <dbReference type="ARBA" id="ARBA00023273"/>
    </source>
</evidence>
<dbReference type="GO" id="GO:0042995">
    <property type="term" value="C:cell projection"/>
    <property type="evidence" value="ECO:0007669"/>
    <property type="project" value="UniProtKB-SubCell"/>
</dbReference>
<evidence type="ECO:0000256" key="12">
    <source>
        <dbReference type="SAM" id="MobiDB-lite"/>
    </source>
</evidence>
<feature type="compositionally biased region" description="Polar residues" evidence="12">
    <location>
        <begin position="28"/>
        <end position="43"/>
    </location>
</feature>
<dbReference type="PROSITE" id="PS50003">
    <property type="entry name" value="PH_DOMAIN"/>
    <property type="match status" value="1"/>
</dbReference>
<dbReference type="GO" id="GO:0002102">
    <property type="term" value="C:podosome"/>
    <property type="evidence" value="ECO:0007669"/>
    <property type="project" value="UniProtKB-SubCell"/>
</dbReference>